<reference evidence="1" key="5">
    <citation type="journal article" date="2021" name="G3 (Bethesda)">
        <title>Aegilops tauschii genome assembly Aet v5.0 features greater sequence contiguity and improved annotation.</title>
        <authorList>
            <person name="Wang L."/>
            <person name="Zhu T."/>
            <person name="Rodriguez J.C."/>
            <person name="Deal K.R."/>
            <person name="Dubcovsky J."/>
            <person name="McGuire P.E."/>
            <person name="Lux T."/>
            <person name="Spannagl M."/>
            <person name="Mayer K.F.X."/>
            <person name="Baldrich P."/>
            <person name="Meyers B.C."/>
            <person name="Huo N."/>
            <person name="Gu Y.Q."/>
            <person name="Zhou H."/>
            <person name="Devos K.M."/>
            <person name="Bennetzen J.L."/>
            <person name="Unver T."/>
            <person name="Budak H."/>
            <person name="Gulick P.J."/>
            <person name="Galiba G."/>
            <person name="Kalapos B."/>
            <person name="Nelson D.R."/>
            <person name="Li P."/>
            <person name="You F.M."/>
            <person name="Luo M.C."/>
            <person name="Dvorak J."/>
        </authorList>
    </citation>
    <scope>NUCLEOTIDE SEQUENCE [LARGE SCALE GENOMIC DNA]</scope>
    <source>
        <strain evidence="1">cv. AL8/78</strain>
    </source>
</reference>
<dbReference type="EnsemblPlants" id="AET3Gv20633700.25">
    <property type="protein sequence ID" value="AET3Gv20633700.25"/>
    <property type="gene ID" value="AET3Gv20633700"/>
</dbReference>
<proteinExistence type="predicted"/>
<organism evidence="1 2">
    <name type="scientific">Aegilops tauschii subsp. strangulata</name>
    <name type="common">Goatgrass</name>
    <dbReference type="NCBI Taxonomy" id="200361"/>
    <lineage>
        <taxon>Eukaryota</taxon>
        <taxon>Viridiplantae</taxon>
        <taxon>Streptophyta</taxon>
        <taxon>Embryophyta</taxon>
        <taxon>Tracheophyta</taxon>
        <taxon>Spermatophyta</taxon>
        <taxon>Magnoliopsida</taxon>
        <taxon>Liliopsida</taxon>
        <taxon>Poales</taxon>
        <taxon>Poaceae</taxon>
        <taxon>BOP clade</taxon>
        <taxon>Pooideae</taxon>
        <taxon>Triticodae</taxon>
        <taxon>Triticeae</taxon>
        <taxon>Triticinae</taxon>
        <taxon>Aegilops</taxon>
    </lineage>
</organism>
<accession>A0A453FBP1</accession>
<dbReference type="AlphaFoldDB" id="A0A453FBP1"/>
<dbReference type="Proteomes" id="UP000015105">
    <property type="component" value="Chromosome 3D"/>
</dbReference>
<evidence type="ECO:0000313" key="2">
    <source>
        <dbReference type="Proteomes" id="UP000015105"/>
    </source>
</evidence>
<reference evidence="2" key="2">
    <citation type="journal article" date="2017" name="Nat. Plants">
        <title>The Aegilops tauschii genome reveals multiple impacts of transposons.</title>
        <authorList>
            <person name="Zhao G."/>
            <person name="Zou C."/>
            <person name="Li K."/>
            <person name="Wang K."/>
            <person name="Li T."/>
            <person name="Gao L."/>
            <person name="Zhang X."/>
            <person name="Wang H."/>
            <person name="Yang Z."/>
            <person name="Liu X."/>
            <person name="Jiang W."/>
            <person name="Mao L."/>
            <person name="Kong X."/>
            <person name="Jiao Y."/>
            <person name="Jia J."/>
        </authorList>
    </citation>
    <scope>NUCLEOTIDE SEQUENCE [LARGE SCALE GENOMIC DNA]</scope>
    <source>
        <strain evidence="2">cv. AL8/78</strain>
    </source>
</reference>
<evidence type="ECO:0000313" key="1">
    <source>
        <dbReference type="EnsemblPlants" id="AET3Gv20633700.25"/>
    </source>
</evidence>
<keyword evidence="2" id="KW-1185">Reference proteome</keyword>
<dbReference type="Gramene" id="AET3Gv20633700.25">
    <property type="protein sequence ID" value="AET3Gv20633700.25"/>
    <property type="gene ID" value="AET3Gv20633700"/>
</dbReference>
<reference evidence="2" key="1">
    <citation type="journal article" date="2014" name="Science">
        <title>Ancient hybridizations among the ancestral genomes of bread wheat.</title>
        <authorList>
            <consortium name="International Wheat Genome Sequencing Consortium,"/>
            <person name="Marcussen T."/>
            <person name="Sandve S.R."/>
            <person name="Heier L."/>
            <person name="Spannagl M."/>
            <person name="Pfeifer M."/>
            <person name="Jakobsen K.S."/>
            <person name="Wulff B.B."/>
            <person name="Steuernagel B."/>
            <person name="Mayer K.F."/>
            <person name="Olsen O.A."/>
        </authorList>
    </citation>
    <scope>NUCLEOTIDE SEQUENCE [LARGE SCALE GENOMIC DNA]</scope>
    <source>
        <strain evidence="2">cv. AL8/78</strain>
    </source>
</reference>
<reference evidence="1" key="3">
    <citation type="journal article" date="2017" name="Nature">
        <title>Genome sequence of the progenitor of the wheat D genome Aegilops tauschii.</title>
        <authorList>
            <person name="Luo M.C."/>
            <person name="Gu Y.Q."/>
            <person name="Puiu D."/>
            <person name="Wang H."/>
            <person name="Twardziok S.O."/>
            <person name="Deal K.R."/>
            <person name="Huo N."/>
            <person name="Zhu T."/>
            <person name="Wang L."/>
            <person name="Wang Y."/>
            <person name="McGuire P.E."/>
            <person name="Liu S."/>
            <person name="Long H."/>
            <person name="Ramasamy R.K."/>
            <person name="Rodriguez J.C."/>
            <person name="Van S.L."/>
            <person name="Yuan L."/>
            <person name="Wang Z."/>
            <person name="Xia Z."/>
            <person name="Xiao L."/>
            <person name="Anderson O.D."/>
            <person name="Ouyang S."/>
            <person name="Liang Y."/>
            <person name="Zimin A.V."/>
            <person name="Pertea G."/>
            <person name="Qi P."/>
            <person name="Bennetzen J.L."/>
            <person name="Dai X."/>
            <person name="Dawson M.W."/>
            <person name="Muller H.G."/>
            <person name="Kugler K."/>
            <person name="Rivarola-Duarte L."/>
            <person name="Spannagl M."/>
            <person name="Mayer K.F.X."/>
            <person name="Lu F.H."/>
            <person name="Bevan M.W."/>
            <person name="Leroy P."/>
            <person name="Li P."/>
            <person name="You F.M."/>
            <person name="Sun Q."/>
            <person name="Liu Z."/>
            <person name="Lyons E."/>
            <person name="Wicker T."/>
            <person name="Salzberg S.L."/>
            <person name="Devos K.M."/>
            <person name="Dvorak J."/>
        </authorList>
    </citation>
    <scope>NUCLEOTIDE SEQUENCE [LARGE SCALE GENOMIC DNA]</scope>
    <source>
        <strain evidence="1">cv. AL8/78</strain>
    </source>
</reference>
<protein>
    <submittedName>
        <fullName evidence="1">Uncharacterized protein</fullName>
    </submittedName>
</protein>
<sequence>EYSPTIAIAPVVGTQRTERKYVRITSQPHINCFANCICNKPCFICMYLAPCPVYLKSGTRS</sequence>
<name>A0A453FBP1_AEGTS</name>
<reference evidence="1" key="4">
    <citation type="submission" date="2019-03" db="UniProtKB">
        <authorList>
            <consortium name="EnsemblPlants"/>
        </authorList>
    </citation>
    <scope>IDENTIFICATION</scope>
</reference>